<dbReference type="EMBL" id="JACXVP010000001">
    <property type="protein sequence ID" value="KAG5629924.1"/>
    <property type="molecule type" value="Genomic_DNA"/>
</dbReference>
<sequence>MQVYKGLDNVTNKITARNKIVSTLFARLNVFQLLLEGQIRILKTCGRPCVHSNGVLNVELDTRVDEMVNASFLNNTFGFQIYVQLNKTILKFMLHAVVDEVRKFSFQMRLHQKESAIEFQNGQTI</sequence>
<reference evidence="1 2" key="1">
    <citation type="submission" date="2020-09" db="EMBL/GenBank/DDBJ databases">
        <title>De no assembly of potato wild relative species, Solanum commersonii.</title>
        <authorList>
            <person name="Cho K."/>
        </authorList>
    </citation>
    <scope>NUCLEOTIDE SEQUENCE [LARGE SCALE GENOMIC DNA]</scope>
    <source>
        <strain evidence="1">LZ3.2</strain>
        <tissue evidence="1">Leaf</tissue>
    </source>
</reference>
<proteinExistence type="predicted"/>
<protein>
    <submittedName>
        <fullName evidence="1">Uncharacterized protein</fullName>
    </submittedName>
</protein>
<gene>
    <name evidence="1" type="ORF">H5410_001641</name>
</gene>
<comment type="caution">
    <text evidence="1">The sequence shown here is derived from an EMBL/GenBank/DDBJ whole genome shotgun (WGS) entry which is preliminary data.</text>
</comment>
<name>A0A9J6AZQ8_SOLCO</name>
<dbReference type="AlphaFoldDB" id="A0A9J6AZQ8"/>
<keyword evidence="2" id="KW-1185">Reference proteome</keyword>
<evidence type="ECO:0000313" key="1">
    <source>
        <dbReference type="EMBL" id="KAG5629924.1"/>
    </source>
</evidence>
<dbReference type="Proteomes" id="UP000824120">
    <property type="component" value="Chromosome 1"/>
</dbReference>
<accession>A0A9J6AZQ8</accession>
<evidence type="ECO:0000313" key="2">
    <source>
        <dbReference type="Proteomes" id="UP000824120"/>
    </source>
</evidence>
<organism evidence="1 2">
    <name type="scientific">Solanum commersonii</name>
    <name type="common">Commerson's wild potato</name>
    <name type="synonym">Commerson's nightshade</name>
    <dbReference type="NCBI Taxonomy" id="4109"/>
    <lineage>
        <taxon>Eukaryota</taxon>
        <taxon>Viridiplantae</taxon>
        <taxon>Streptophyta</taxon>
        <taxon>Embryophyta</taxon>
        <taxon>Tracheophyta</taxon>
        <taxon>Spermatophyta</taxon>
        <taxon>Magnoliopsida</taxon>
        <taxon>eudicotyledons</taxon>
        <taxon>Gunneridae</taxon>
        <taxon>Pentapetalae</taxon>
        <taxon>asterids</taxon>
        <taxon>lamiids</taxon>
        <taxon>Solanales</taxon>
        <taxon>Solanaceae</taxon>
        <taxon>Solanoideae</taxon>
        <taxon>Solaneae</taxon>
        <taxon>Solanum</taxon>
    </lineage>
</organism>